<dbReference type="InterPro" id="IPR023796">
    <property type="entry name" value="Serpin_dom"/>
</dbReference>
<comment type="similarity">
    <text evidence="1 6">Belongs to the serpin family.</text>
</comment>
<name>A0A8C7EB95_NOTPE</name>
<evidence type="ECO:0000259" key="9">
    <source>
        <dbReference type="SMART" id="SM00093"/>
    </source>
</evidence>
<dbReference type="Pfam" id="PF00079">
    <property type="entry name" value="Serpin"/>
    <property type="match status" value="1"/>
</dbReference>
<evidence type="ECO:0000256" key="2">
    <source>
        <dbReference type="ARBA" id="ARBA00022690"/>
    </source>
</evidence>
<evidence type="ECO:0000256" key="4">
    <source>
        <dbReference type="ARBA" id="ARBA00022900"/>
    </source>
</evidence>
<feature type="chain" id="PRO_5034817523" evidence="8">
    <location>
        <begin position="19"/>
        <end position="430"/>
    </location>
</feature>
<reference evidence="10" key="1">
    <citation type="submission" date="2025-08" db="UniProtKB">
        <authorList>
            <consortium name="Ensembl"/>
        </authorList>
    </citation>
    <scope>IDENTIFICATION</scope>
</reference>
<dbReference type="FunFam" id="3.30.497.10:FF:000001">
    <property type="entry name" value="Serine protease inhibitor"/>
    <property type="match status" value="1"/>
</dbReference>
<dbReference type="FunFam" id="2.30.39.10:FF:000002">
    <property type="entry name" value="Serpin family D member 1"/>
    <property type="match status" value="1"/>
</dbReference>
<dbReference type="PANTHER" id="PTHR11461:SF165">
    <property type="entry name" value="ALPHA-1-ANTITRYPSIN"/>
    <property type="match status" value="1"/>
</dbReference>
<protein>
    <submittedName>
        <fullName evidence="10">Alpha-1-antitrypsin-like</fullName>
    </submittedName>
</protein>
<evidence type="ECO:0000256" key="5">
    <source>
        <dbReference type="ARBA" id="ARBA00023180"/>
    </source>
</evidence>
<dbReference type="InterPro" id="IPR023795">
    <property type="entry name" value="Serpin_CS"/>
</dbReference>
<keyword evidence="5" id="KW-0325">Glycoprotein</keyword>
<reference evidence="10" key="2">
    <citation type="submission" date="2025-09" db="UniProtKB">
        <authorList>
            <consortium name="Ensembl"/>
        </authorList>
    </citation>
    <scope>IDENTIFICATION</scope>
</reference>
<dbReference type="PANTHER" id="PTHR11461">
    <property type="entry name" value="SERINE PROTEASE INHIBITOR, SERPIN"/>
    <property type="match status" value="1"/>
</dbReference>
<dbReference type="SUPFAM" id="SSF56574">
    <property type="entry name" value="Serpins"/>
    <property type="match status" value="1"/>
</dbReference>
<dbReference type="InterPro" id="IPR036186">
    <property type="entry name" value="Serpin_sf"/>
</dbReference>
<dbReference type="CDD" id="cd19548">
    <property type="entry name" value="serpinA_A1AT-like"/>
    <property type="match status" value="1"/>
</dbReference>
<proteinExistence type="inferred from homology"/>
<dbReference type="SMART" id="SM00093">
    <property type="entry name" value="SERPIN"/>
    <property type="match status" value="1"/>
</dbReference>
<keyword evidence="2" id="KW-0646">Protease inhibitor</keyword>
<dbReference type="Proteomes" id="UP000694420">
    <property type="component" value="Unplaced"/>
</dbReference>
<sequence>MKSALYLCLLLLGFHVQGLPKPSHSEEQEEQKAVHCPGDHAHGEGEKRSHCKIAPSNAEFAFRFYKQVAAEGGDKNIFFSPLSISVAFAMLSLGARATTCHELHKGLTFNMTDMEEQEVHEGFRDLLQLLNDPHREVQVSMGNALFIDDHLKLLQKFLDDVTNFYESEAISSNFQNISEAKKKINDYIEMKTHGKFVDFLKSLSSDTVMVLVNYIYFKGYWEQPFSSLLTKEDDFFIDAKKSVKVKMMHRSKAYNVYRDENLSCWVVEIPYKGNVAALFVLPDEGAMKQVEDVLLKETVSNWANSLKSRKINLYLPKFSISGCYDVKNLFQKMGVKEVFGDQANFSGMTESTRLKVSKATHKAMVDVNENGTEAAAVTVVEVMPISLEIPPPPVIEFNRPFMMLIFDKTTSSILFLGKVMNPPPITSTSH</sequence>
<dbReference type="Gene3D" id="3.30.497.10">
    <property type="entry name" value="Antithrombin, subunit I, domain 2"/>
    <property type="match status" value="1"/>
</dbReference>
<dbReference type="GO" id="GO:0005615">
    <property type="term" value="C:extracellular space"/>
    <property type="evidence" value="ECO:0007669"/>
    <property type="project" value="InterPro"/>
</dbReference>
<feature type="region of interest" description="Disordered" evidence="7">
    <location>
        <begin position="21"/>
        <end position="48"/>
    </location>
</feature>
<evidence type="ECO:0000313" key="11">
    <source>
        <dbReference type="Proteomes" id="UP000694420"/>
    </source>
</evidence>
<dbReference type="AlphaFoldDB" id="A0A8C7EB95"/>
<gene>
    <name evidence="10" type="primary">LOC112953387</name>
</gene>
<evidence type="ECO:0000256" key="1">
    <source>
        <dbReference type="ARBA" id="ARBA00009500"/>
    </source>
</evidence>
<keyword evidence="4" id="KW-0722">Serine protease inhibitor</keyword>
<feature type="compositionally biased region" description="Basic and acidic residues" evidence="7">
    <location>
        <begin position="23"/>
        <end position="48"/>
    </location>
</feature>
<feature type="signal peptide" evidence="8">
    <location>
        <begin position="1"/>
        <end position="18"/>
    </location>
</feature>
<dbReference type="Gene3D" id="2.30.39.10">
    <property type="entry name" value="Alpha-1-antitrypsin, domain 1"/>
    <property type="match status" value="1"/>
</dbReference>
<organism evidence="10 11">
    <name type="scientific">Nothoprocta perdicaria</name>
    <name type="common">Chilean tinamou</name>
    <name type="synonym">Crypturus perdicarius</name>
    <dbReference type="NCBI Taxonomy" id="30464"/>
    <lineage>
        <taxon>Eukaryota</taxon>
        <taxon>Metazoa</taxon>
        <taxon>Chordata</taxon>
        <taxon>Craniata</taxon>
        <taxon>Vertebrata</taxon>
        <taxon>Euteleostomi</taxon>
        <taxon>Archelosauria</taxon>
        <taxon>Archosauria</taxon>
        <taxon>Dinosauria</taxon>
        <taxon>Saurischia</taxon>
        <taxon>Theropoda</taxon>
        <taxon>Coelurosauria</taxon>
        <taxon>Aves</taxon>
        <taxon>Palaeognathae</taxon>
        <taxon>Tinamiformes</taxon>
        <taxon>Tinamidae</taxon>
        <taxon>Nothoprocta</taxon>
    </lineage>
</organism>
<evidence type="ECO:0000256" key="8">
    <source>
        <dbReference type="SAM" id="SignalP"/>
    </source>
</evidence>
<dbReference type="PROSITE" id="PS00284">
    <property type="entry name" value="SERPIN"/>
    <property type="match status" value="1"/>
</dbReference>
<evidence type="ECO:0000313" key="10">
    <source>
        <dbReference type="Ensembl" id="ENSNPEP00000007180.1"/>
    </source>
</evidence>
<keyword evidence="3 8" id="KW-0732">Signal</keyword>
<dbReference type="FunFam" id="2.10.310.10:FF:000001">
    <property type="entry name" value="Serpin family A member 1"/>
    <property type="match status" value="1"/>
</dbReference>
<feature type="domain" description="Serpin" evidence="9">
    <location>
        <begin position="62"/>
        <end position="422"/>
    </location>
</feature>
<evidence type="ECO:0000256" key="7">
    <source>
        <dbReference type="SAM" id="MobiDB-lite"/>
    </source>
</evidence>
<dbReference type="Ensembl" id="ENSNPET00000007357.1">
    <property type="protein sequence ID" value="ENSNPEP00000007180.1"/>
    <property type="gene ID" value="ENSNPEG00000005378.1"/>
</dbReference>
<accession>A0A8C7EB95</accession>
<dbReference type="InterPro" id="IPR042185">
    <property type="entry name" value="Serpin_sf_2"/>
</dbReference>
<dbReference type="Gene3D" id="2.10.310.10">
    <property type="entry name" value="Serpins superfamily"/>
    <property type="match status" value="1"/>
</dbReference>
<keyword evidence="11" id="KW-1185">Reference proteome</keyword>
<dbReference type="InterPro" id="IPR000215">
    <property type="entry name" value="Serpin_fam"/>
</dbReference>
<dbReference type="InterPro" id="IPR042178">
    <property type="entry name" value="Serpin_sf_1"/>
</dbReference>
<dbReference type="GO" id="GO:0004867">
    <property type="term" value="F:serine-type endopeptidase inhibitor activity"/>
    <property type="evidence" value="ECO:0007669"/>
    <property type="project" value="UniProtKB-KW"/>
</dbReference>
<evidence type="ECO:0000256" key="3">
    <source>
        <dbReference type="ARBA" id="ARBA00022729"/>
    </source>
</evidence>
<evidence type="ECO:0000256" key="6">
    <source>
        <dbReference type="RuleBase" id="RU000411"/>
    </source>
</evidence>